<proteinExistence type="inferred from homology"/>
<dbReference type="Pfam" id="PF00295">
    <property type="entry name" value="Glyco_hydro_28"/>
    <property type="match status" value="1"/>
</dbReference>
<reference evidence="2" key="1">
    <citation type="journal article" date="2021" name="Sci. Rep.">
        <title>Diploid genomic architecture of Nitzschia inconspicua, an elite biomass production diatom.</title>
        <authorList>
            <person name="Oliver A."/>
            <person name="Podell S."/>
            <person name="Pinowska A."/>
            <person name="Traller J.C."/>
            <person name="Smith S.R."/>
            <person name="McClure R."/>
            <person name="Beliaev A."/>
            <person name="Bohutskyi P."/>
            <person name="Hill E.A."/>
            <person name="Rabines A."/>
            <person name="Zheng H."/>
            <person name="Allen L.Z."/>
            <person name="Kuo A."/>
            <person name="Grigoriev I.V."/>
            <person name="Allen A.E."/>
            <person name="Hazlebeck D."/>
            <person name="Allen E.E."/>
        </authorList>
    </citation>
    <scope>NUCLEOTIDE SEQUENCE</scope>
    <source>
        <strain evidence="2">Hildebrandi</strain>
    </source>
</reference>
<dbReference type="InterPro" id="IPR006626">
    <property type="entry name" value="PbH1"/>
</dbReference>
<sequence>MMGTNLTDTTALSRRLGKRKEVHTRRLSFAWFILLWGLLASVWATDTRDDKKNFQHEVYRRCDLSKSPFFAVSYNESIIFSALDRQKFEDNHTTLLRRALATCNEIIIPAHLTLLTGPFNLTSHQVLTVDGTLMASSNRSRFPFVAPVLGYGWSNDQNCFLPSQSKHKIVVGALRYAPVIGSFYSQNITIRGTGVIDGSGWDWWDNCTTCHSESRHAVNSQSPLQTNESFCLHASRPKLVEMQFVTGFSIHGGHNRYSGTSSPPLTLANSPFWTITPHYSQDIFVSNLRIVAPGRVGNTDGCNLDSCRNAILQHLYITNGDDGIALKSGLNGFGLNLAIPTENVWIDNVTTTSDGRGGLAIGSEMSGGIRNVTFRNCRLLGERGIIFKPSVGRGGYIDNIMFQSVVSPNKVKFYIGHDGVPLMPNNSYVPLVSNIRFENVSHVDLVHGFSACFQANQSKCFNITSDDGQQSPWKELLPSPRHFSCKTHAKTMYEGTIPLPWPVCIPQDSPVNLRPDYPNWGPTKGIYSSLQDCQVACKFDSSHHPPILDAS</sequence>
<organism evidence="2 3">
    <name type="scientific">Nitzschia inconspicua</name>
    <dbReference type="NCBI Taxonomy" id="303405"/>
    <lineage>
        <taxon>Eukaryota</taxon>
        <taxon>Sar</taxon>
        <taxon>Stramenopiles</taxon>
        <taxon>Ochrophyta</taxon>
        <taxon>Bacillariophyta</taxon>
        <taxon>Bacillariophyceae</taxon>
        <taxon>Bacillariophycidae</taxon>
        <taxon>Bacillariales</taxon>
        <taxon>Bacillariaceae</taxon>
        <taxon>Nitzschia</taxon>
    </lineage>
</organism>
<comment type="similarity">
    <text evidence="1">Belongs to the glycosyl hydrolase 28 family.</text>
</comment>
<dbReference type="OrthoDB" id="38244at2759"/>
<dbReference type="GO" id="GO:0005975">
    <property type="term" value="P:carbohydrate metabolic process"/>
    <property type="evidence" value="ECO:0007669"/>
    <property type="project" value="InterPro"/>
</dbReference>
<dbReference type="PANTHER" id="PTHR31339">
    <property type="entry name" value="PECTIN LYASE-RELATED"/>
    <property type="match status" value="1"/>
</dbReference>
<dbReference type="Proteomes" id="UP000693970">
    <property type="component" value="Unassembled WGS sequence"/>
</dbReference>
<evidence type="ECO:0000313" key="2">
    <source>
        <dbReference type="EMBL" id="KAG7360690.1"/>
    </source>
</evidence>
<dbReference type="InterPro" id="IPR051801">
    <property type="entry name" value="GH28_Enzymes"/>
</dbReference>
<dbReference type="InterPro" id="IPR000743">
    <property type="entry name" value="Glyco_hydro_28"/>
</dbReference>
<dbReference type="EMBL" id="JAGRRH010000013">
    <property type="protein sequence ID" value="KAG7360690.1"/>
    <property type="molecule type" value="Genomic_DNA"/>
</dbReference>
<dbReference type="AlphaFoldDB" id="A0A9K3LF11"/>
<dbReference type="GO" id="GO:0004650">
    <property type="term" value="F:polygalacturonase activity"/>
    <property type="evidence" value="ECO:0007669"/>
    <property type="project" value="InterPro"/>
</dbReference>
<accession>A0A9K3LF11</accession>
<protein>
    <submittedName>
        <fullName evidence="2">Glycoside hydrolase family 28 domain containing protein</fullName>
    </submittedName>
</protein>
<evidence type="ECO:0000313" key="3">
    <source>
        <dbReference type="Proteomes" id="UP000693970"/>
    </source>
</evidence>
<comment type="caution">
    <text evidence="2">The sequence shown here is derived from an EMBL/GenBank/DDBJ whole genome shotgun (WGS) entry which is preliminary data.</text>
</comment>
<dbReference type="PANTHER" id="PTHR31339:SF9">
    <property type="entry name" value="PLASMIN AND FIBRONECTIN-BINDING PROTEIN A"/>
    <property type="match status" value="1"/>
</dbReference>
<evidence type="ECO:0000256" key="1">
    <source>
        <dbReference type="RuleBase" id="RU361169"/>
    </source>
</evidence>
<keyword evidence="3" id="KW-1185">Reference proteome</keyword>
<reference evidence="2" key="2">
    <citation type="submission" date="2021-04" db="EMBL/GenBank/DDBJ databases">
        <authorList>
            <person name="Podell S."/>
        </authorList>
    </citation>
    <scope>NUCLEOTIDE SEQUENCE</scope>
    <source>
        <strain evidence="2">Hildebrandi</strain>
    </source>
</reference>
<keyword evidence="1 2" id="KW-0378">Hydrolase</keyword>
<dbReference type="SMART" id="SM00710">
    <property type="entry name" value="PbH1"/>
    <property type="match status" value="5"/>
</dbReference>
<keyword evidence="1" id="KW-0326">Glycosidase</keyword>
<name>A0A9K3LF11_9STRA</name>
<gene>
    <name evidence="2" type="ORF">IV203_035789</name>
</gene>